<dbReference type="CDD" id="cd01425">
    <property type="entry name" value="RPS2"/>
    <property type="match status" value="1"/>
</dbReference>
<reference evidence="9" key="1">
    <citation type="submission" date="2009-01" db="EMBL/GenBank/DDBJ databases">
        <title>Complete sequence of Anaeromyxobacter dehalogenans 2CP-1.</title>
        <authorList>
            <consortium name="US DOE Joint Genome Institute"/>
            <person name="Lucas S."/>
            <person name="Copeland A."/>
            <person name="Lapidus A."/>
            <person name="Glavina del Rio T."/>
            <person name="Dalin E."/>
            <person name="Tice H."/>
            <person name="Bruce D."/>
            <person name="Goodwin L."/>
            <person name="Pitluck S."/>
            <person name="Saunders E."/>
            <person name="Brettin T."/>
            <person name="Detter J.C."/>
            <person name="Han C."/>
            <person name="Larimer F."/>
            <person name="Land M."/>
            <person name="Hauser L."/>
            <person name="Kyrpides N."/>
            <person name="Ovchinnikova G."/>
            <person name="Beliaev A.S."/>
            <person name="Richardson P."/>
        </authorList>
    </citation>
    <scope>NUCLEOTIDE SEQUENCE</scope>
    <source>
        <strain evidence="9">2CP-1</strain>
    </source>
</reference>
<dbReference type="NCBIfam" id="TIGR01011">
    <property type="entry name" value="rpsB_bact"/>
    <property type="match status" value="1"/>
</dbReference>
<feature type="region of interest" description="Disordered" evidence="8">
    <location>
        <begin position="1"/>
        <end position="27"/>
    </location>
</feature>
<evidence type="ECO:0000313" key="10">
    <source>
        <dbReference type="Proteomes" id="UP000007089"/>
    </source>
</evidence>
<dbReference type="GO" id="GO:0003735">
    <property type="term" value="F:structural constituent of ribosome"/>
    <property type="evidence" value="ECO:0007669"/>
    <property type="project" value="InterPro"/>
</dbReference>
<organism evidence="9 10">
    <name type="scientific">Anaeromyxobacter dehalogenans (strain ATCC BAA-258 / DSM 21875 / 2CP-1)</name>
    <dbReference type="NCBI Taxonomy" id="455488"/>
    <lineage>
        <taxon>Bacteria</taxon>
        <taxon>Pseudomonadati</taxon>
        <taxon>Myxococcota</taxon>
        <taxon>Myxococcia</taxon>
        <taxon>Myxococcales</taxon>
        <taxon>Cystobacterineae</taxon>
        <taxon>Anaeromyxobacteraceae</taxon>
        <taxon>Anaeromyxobacter</taxon>
    </lineage>
</organism>
<evidence type="ECO:0000256" key="6">
    <source>
        <dbReference type="RuleBase" id="RU003631"/>
    </source>
</evidence>
<evidence type="ECO:0000256" key="5">
    <source>
        <dbReference type="HAMAP-Rule" id="MF_00291"/>
    </source>
</evidence>
<dbReference type="EMBL" id="CP001359">
    <property type="protein sequence ID" value="ACL63654.1"/>
    <property type="molecule type" value="Genomic_DNA"/>
</dbReference>
<dbReference type="PANTHER" id="PTHR12534:SF0">
    <property type="entry name" value="SMALL RIBOSOMAL SUBUNIT PROTEIN US2M"/>
    <property type="match status" value="1"/>
</dbReference>
<dbReference type="SUPFAM" id="SSF52313">
    <property type="entry name" value="Ribosomal protein S2"/>
    <property type="match status" value="1"/>
</dbReference>
<keyword evidence="7" id="KW-0175">Coiled coil</keyword>
<dbReference type="GO" id="GO:0022627">
    <property type="term" value="C:cytosolic small ribosomal subunit"/>
    <property type="evidence" value="ECO:0007669"/>
    <property type="project" value="TreeGrafter"/>
</dbReference>
<dbReference type="KEGG" id="acp:A2cp1_0295"/>
<dbReference type="InterPro" id="IPR001865">
    <property type="entry name" value="Ribosomal_uS2"/>
</dbReference>
<dbReference type="PROSITE" id="PS00963">
    <property type="entry name" value="RIBOSOMAL_S2_2"/>
    <property type="match status" value="1"/>
</dbReference>
<proteinExistence type="inferred from homology"/>
<feature type="compositionally biased region" description="Basic and acidic residues" evidence="8">
    <location>
        <begin position="300"/>
        <end position="316"/>
    </location>
</feature>
<comment type="similarity">
    <text evidence="1 5 6">Belongs to the universal ribosomal protein uS2 family.</text>
</comment>
<dbReference type="FunFam" id="1.10.287.610:FF:000001">
    <property type="entry name" value="30S ribosomal protein S2"/>
    <property type="match status" value="1"/>
</dbReference>
<feature type="compositionally biased region" description="Basic and acidic residues" evidence="8">
    <location>
        <begin position="273"/>
        <end position="294"/>
    </location>
</feature>
<feature type="region of interest" description="Disordered" evidence="8">
    <location>
        <begin position="273"/>
        <end position="343"/>
    </location>
</feature>
<keyword evidence="3 5" id="KW-0687">Ribonucleoprotein</keyword>
<dbReference type="InterPro" id="IPR023591">
    <property type="entry name" value="Ribosomal_uS2_flav_dom_sf"/>
</dbReference>
<dbReference type="HAMAP" id="MF_00291_B">
    <property type="entry name" value="Ribosomal_uS2_B"/>
    <property type="match status" value="1"/>
</dbReference>
<gene>
    <name evidence="5" type="primary">rpsB</name>
    <name evidence="9" type="ordered locus">A2cp1_0295</name>
</gene>
<dbReference type="Gene3D" id="1.10.287.610">
    <property type="entry name" value="Helix hairpin bin"/>
    <property type="match status" value="1"/>
</dbReference>
<feature type="coiled-coil region" evidence="7">
    <location>
        <begin position="164"/>
        <end position="191"/>
    </location>
</feature>
<evidence type="ECO:0000256" key="8">
    <source>
        <dbReference type="SAM" id="MobiDB-lite"/>
    </source>
</evidence>
<evidence type="ECO:0000313" key="9">
    <source>
        <dbReference type="EMBL" id="ACL63654.1"/>
    </source>
</evidence>
<dbReference type="InterPro" id="IPR005706">
    <property type="entry name" value="Ribosomal_uS2_bac/mit/plastid"/>
</dbReference>
<keyword evidence="10" id="KW-1185">Reference proteome</keyword>
<evidence type="ECO:0000256" key="1">
    <source>
        <dbReference type="ARBA" id="ARBA00006242"/>
    </source>
</evidence>
<dbReference type="HOGENOM" id="CLU_040318_0_2_7"/>
<evidence type="ECO:0000256" key="2">
    <source>
        <dbReference type="ARBA" id="ARBA00022980"/>
    </source>
</evidence>
<dbReference type="Proteomes" id="UP000007089">
    <property type="component" value="Chromosome"/>
</dbReference>
<dbReference type="PROSITE" id="PS00962">
    <property type="entry name" value="RIBOSOMAL_S2_1"/>
    <property type="match status" value="1"/>
</dbReference>
<dbReference type="PRINTS" id="PR00395">
    <property type="entry name" value="RIBOSOMALS2"/>
</dbReference>
<dbReference type="GO" id="GO:0006412">
    <property type="term" value="P:translation"/>
    <property type="evidence" value="ECO:0007669"/>
    <property type="project" value="UniProtKB-UniRule"/>
</dbReference>
<name>B8J9V1_ANAD2</name>
<accession>B8J9V1</accession>
<evidence type="ECO:0000256" key="7">
    <source>
        <dbReference type="SAM" id="Coils"/>
    </source>
</evidence>
<evidence type="ECO:0000256" key="4">
    <source>
        <dbReference type="ARBA" id="ARBA00035256"/>
    </source>
</evidence>
<dbReference type="AlphaFoldDB" id="B8J9V1"/>
<protein>
    <recommendedName>
        <fullName evidence="4 5">Small ribosomal subunit protein uS2</fullName>
    </recommendedName>
</protein>
<dbReference type="InterPro" id="IPR018130">
    <property type="entry name" value="Ribosomal_uS2_CS"/>
</dbReference>
<dbReference type="Pfam" id="PF00318">
    <property type="entry name" value="Ribosomal_S2"/>
    <property type="match status" value="1"/>
</dbReference>
<evidence type="ECO:0000256" key="3">
    <source>
        <dbReference type="ARBA" id="ARBA00023274"/>
    </source>
</evidence>
<dbReference type="Gene3D" id="3.40.50.10490">
    <property type="entry name" value="Glucose-6-phosphate isomerase like protein, domain 1"/>
    <property type="match status" value="1"/>
</dbReference>
<sequence length="343" mass="37551">METQETQQQPAAAVPPPAAPEAAAPAPDTMAAALSQGGTAITMKALLEAGVHFGHQTKRWNPKMKPFIFGARNGIYIIDLQKTVGLARNALRFVSDSVAKGGSVLFVGTKKQAQDAIREEASRSGQFFVTNRWLGGTLTNFKTVKQGIDRLKTIEKMAADGTYERLPKKEVAQLEREREKLEKNLGGIKELSRLPSALFVIDTKKEHIAVHEANRLGIPVVAVVDTNCDPEGIDYVIPGNDDAIRSIRLFTGKVAEACIEGKGRYSAWVAEHGGHDERREQEDRDAASERGHKDRRDRRDRRGGPRERREPREDRAAASANVEVVRKGEVAPAAAPEAAPAKE</sequence>
<dbReference type="PANTHER" id="PTHR12534">
    <property type="entry name" value="30S RIBOSOMAL PROTEIN S2 PROKARYOTIC AND ORGANELLAR"/>
    <property type="match status" value="1"/>
</dbReference>
<feature type="compositionally biased region" description="Low complexity" evidence="8">
    <location>
        <begin position="331"/>
        <end position="343"/>
    </location>
</feature>
<keyword evidence="2 5" id="KW-0689">Ribosomal protein</keyword>